<organism evidence="2 3">
    <name type="scientific">Neokomagataea tanensis NBRC 106556</name>
    <dbReference type="NCBI Taxonomy" id="1223519"/>
    <lineage>
        <taxon>Bacteria</taxon>
        <taxon>Pseudomonadati</taxon>
        <taxon>Pseudomonadota</taxon>
        <taxon>Alphaproteobacteria</taxon>
        <taxon>Acetobacterales</taxon>
        <taxon>Acetobacteraceae</taxon>
        <taxon>Neokomagataea</taxon>
    </lineage>
</organism>
<evidence type="ECO:0000313" key="3">
    <source>
        <dbReference type="Proteomes" id="UP001062443"/>
    </source>
</evidence>
<evidence type="ECO:0000256" key="1">
    <source>
        <dbReference type="SAM" id="MobiDB-lite"/>
    </source>
</evidence>
<feature type="region of interest" description="Disordered" evidence="1">
    <location>
        <begin position="1"/>
        <end position="30"/>
    </location>
</feature>
<name>A0ABQ0QHJ0_9PROT</name>
<sequence>MLNGLTAELEDGKGGGGGASTPHADNPTINATDANAVKPVIAFMKSLLKDTTVQHALTCPTHMNVLEQIRNMLGKTYEKIPCSPTFRI</sequence>
<evidence type="ECO:0000313" key="2">
    <source>
        <dbReference type="EMBL" id="GBR45025.1"/>
    </source>
</evidence>
<protein>
    <submittedName>
        <fullName evidence="2">Uncharacterized protein</fullName>
    </submittedName>
</protein>
<comment type="caution">
    <text evidence="2">The sequence shown here is derived from an EMBL/GenBank/DDBJ whole genome shotgun (WGS) entry which is preliminary data.</text>
</comment>
<proteinExistence type="predicted"/>
<dbReference type="EMBL" id="BAQB01000005">
    <property type="protein sequence ID" value="GBR45025.1"/>
    <property type="molecule type" value="Genomic_DNA"/>
</dbReference>
<reference evidence="2" key="1">
    <citation type="submission" date="2013-04" db="EMBL/GenBank/DDBJ databases">
        <title>The genome sequencing project of 58 acetic acid bacteria.</title>
        <authorList>
            <person name="Okamoto-Kainuma A."/>
            <person name="Ishikawa M."/>
            <person name="Umino S."/>
            <person name="Koizumi Y."/>
            <person name="Shiwa Y."/>
            <person name="Yoshikawa H."/>
            <person name="Matsutani M."/>
            <person name="Matsushita K."/>
        </authorList>
    </citation>
    <scope>NUCLEOTIDE SEQUENCE</scope>
    <source>
        <strain evidence="2">NBRC 106556</strain>
    </source>
</reference>
<gene>
    <name evidence="2" type="ORF">AA106556_0626</name>
</gene>
<keyword evidence="3" id="KW-1185">Reference proteome</keyword>
<dbReference type="Proteomes" id="UP001062443">
    <property type="component" value="Unassembled WGS sequence"/>
</dbReference>
<accession>A0ABQ0QHJ0</accession>